<evidence type="ECO:0000313" key="4">
    <source>
        <dbReference type="Proteomes" id="UP000799779"/>
    </source>
</evidence>
<keyword evidence="4" id="KW-1185">Reference proteome</keyword>
<evidence type="ECO:0000313" key="3">
    <source>
        <dbReference type="EMBL" id="KAF2004843.1"/>
    </source>
</evidence>
<feature type="non-terminal residue" evidence="3">
    <location>
        <position position="273"/>
    </location>
</feature>
<keyword evidence="1" id="KW-0175">Coiled coil</keyword>
<sequence>MAEIGIIASVLQVAGAGLKLSETLYRYADAVASADRRIKDIAKEVQLTSLVINELGKVFGQHETSTLMSENAVKTADETVKECSVVFAELDDALRKSKKGTWGKLMLPFRESKIELLRSHIDKLKSTLNLLMQVLMHAHLIASQKLDRKAEVEQRQHIRILLQNKKESTKRYEESLKNYSMSSEETIIGDRSLDFGQQEEADMAVFATSIASTINTHSLKTCVEHIQTLMEDLDKLRKAIDDQEDDSSEHQQSLIGSYFRARSHLDTVLLGSS</sequence>
<dbReference type="AlphaFoldDB" id="A0A6A5WSK9"/>
<name>A0A6A5WSK9_9PLEO</name>
<feature type="coiled-coil region" evidence="1">
    <location>
        <begin position="226"/>
        <end position="253"/>
    </location>
</feature>
<dbReference type="OrthoDB" id="5431013at2759"/>
<gene>
    <name evidence="3" type="ORF">P154DRAFT_409306</name>
</gene>
<protein>
    <recommendedName>
        <fullName evidence="2">Azaphilone pigments biosynthesis cluster protein L N-terminal domain-containing protein</fullName>
    </recommendedName>
</protein>
<dbReference type="InterPro" id="IPR039327">
    <property type="entry name" value="CON7-like"/>
</dbReference>
<proteinExistence type="predicted"/>
<dbReference type="PANTHER" id="PTHR36167">
    <property type="entry name" value="C2H2 FINGER DOMAIN TRANSCRIPTION FACTOR (EUROFUNG)-RELATED"/>
    <property type="match status" value="1"/>
</dbReference>
<accession>A0A6A5WSK9</accession>
<dbReference type="PANTHER" id="PTHR36167:SF4">
    <property type="entry name" value="FUNGAL N-TERMINAL DOMAIN-CONTAINING PROTEIN"/>
    <property type="match status" value="1"/>
</dbReference>
<evidence type="ECO:0000256" key="1">
    <source>
        <dbReference type="SAM" id="Coils"/>
    </source>
</evidence>
<reference evidence="3" key="1">
    <citation type="journal article" date="2020" name="Stud. Mycol.">
        <title>101 Dothideomycetes genomes: a test case for predicting lifestyles and emergence of pathogens.</title>
        <authorList>
            <person name="Haridas S."/>
            <person name="Albert R."/>
            <person name="Binder M."/>
            <person name="Bloem J."/>
            <person name="Labutti K."/>
            <person name="Salamov A."/>
            <person name="Andreopoulos B."/>
            <person name="Baker S."/>
            <person name="Barry K."/>
            <person name="Bills G."/>
            <person name="Bluhm B."/>
            <person name="Cannon C."/>
            <person name="Castanera R."/>
            <person name="Culley D."/>
            <person name="Daum C."/>
            <person name="Ezra D."/>
            <person name="Gonzalez J."/>
            <person name="Henrissat B."/>
            <person name="Kuo A."/>
            <person name="Liang C."/>
            <person name="Lipzen A."/>
            <person name="Lutzoni F."/>
            <person name="Magnuson J."/>
            <person name="Mondo S."/>
            <person name="Nolan M."/>
            <person name="Ohm R."/>
            <person name="Pangilinan J."/>
            <person name="Park H.-J."/>
            <person name="Ramirez L."/>
            <person name="Alfaro M."/>
            <person name="Sun H."/>
            <person name="Tritt A."/>
            <person name="Yoshinaga Y."/>
            <person name="Zwiers L.-H."/>
            <person name="Turgeon B."/>
            <person name="Goodwin S."/>
            <person name="Spatafora J."/>
            <person name="Crous P."/>
            <person name="Grigoriev I."/>
        </authorList>
    </citation>
    <scope>NUCLEOTIDE SEQUENCE</scope>
    <source>
        <strain evidence="3">CBS 123094</strain>
    </source>
</reference>
<dbReference type="Pfam" id="PF17111">
    <property type="entry name" value="PigL_N"/>
    <property type="match status" value="1"/>
</dbReference>
<organism evidence="3 4">
    <name type="scientific">Amniculicola lignicola CBS 123094</name>
    <dbReference type="NCBI Taxonomy" id="1392246"/>
    <lineage>
        <taxon>Eukaryota</taxon>
        <taxon>Fungi</taxon>
        <taxon>Dikarya</taxon>
        <taxon>Ascomycota</taxon>
        <taxon>Pezizomycotina</taxon>
        <taxon>Dothideomycetes</taxon>
        <taxon>Pleosporomycetidae</taxon>
        <taxon>Pleosporales</taxon>
        <taxon>Amniculicolaceae</taxon>
        <taxon>Amniculicola</taxon>
    </lineage>
</organism>
<dbReference type="GO" id="GO:0006355">
    <property type="term" value="P:regulation of DNA-templated transcription"/>
    <property type="evidence" value="ECO:0007669"/>
    <property type="project" value="InterPro"/>
</dbReference>
<dbReference type="Proteomes" id="UP000799779">
    <property type="component" value="Unassembled WGS sequence"/>
</dbReference>
<dbReference type="InterPro" id="IPR031348">
    <property type="entry name" value="PigL_N"/>
</dbReference>
<evidence type="ECO:0000259" key="2">
    <source>
        <dbReference type="Pfam" id="PF17111"/>
    </source>
</evidence>
<feature type="domain" description="Azaphilone pigments biosynthesis cluster protein L N-terminal" evidence="2">
    <location>
        <begin position="3"/>
        <end position="151"/>
    </location>
</feature>
<dbReference type="EMBL" id="ML977565">
    <property type="protein sequence ID" value="KAF2004843.1"/>
    <property type="molecule type" value="Genomic_DNA"/>
</dbReference>